<dbReference type="Gene3D" id="3.30.420.10">
    <property type="entry name" value="Ribonuclease H-like superfamily/Ribonuclease H"/>
    <property type="match status" value="1"/>
</dbReference>
<dbReference type="SUPFAM" id="SSF53098">
    <property type="entry name" value="Ribonuclease H-like"/>
    <property type="match status" value="1"/>
</dbReference>
<feature type="domain" description="Predicted 3'-5' exonuclease PolB-like" evidence="1">
    <location>
        <begin position="84"/>
        <end position="230"/>
    </location>
</feature>
<gene>
    <name evidence="2" type="ORF">MM415B04050_0008</name>
</gene>
<sequence length="251" mass="29588">MLIYGFDVETIPNRSLPASCIPVFDPESIKYGNTKDPVKRAEKEQDERKKFDDGLVKKMSVDPALCQTVTFVGIKYDTEAHEVVDEDIMQLYEDDEDDDLEIIETAWEGIQSAYRSRIPVVTFNGMNFDLQVLLFRAMLQDVPIDRYMFNRLIMRYSNQYHYDLKQILANWDKNKYTNQEFYWKLFRLGDKSEFDGSMVNEAYKVGEFDRILTYCRAEVLTMCELFARIEPWIKIAFEGAEEKDIDKQLTM</sequence>
<dbReference type="AlphaFoldDB" id="A0A6M3LHM7"/>
<dbReference type="InterPro" id="IPR036397">
    <property type="entry name" value="RNaseH_sf"/>
</dbReference>
<dbReference type="GO" id="GO:0003676">
    <property type="term" value="F:nucleic acid binding"/>
    <property type="evidence" value="ECO:0007669"/>
    <property type="project" value="InterPro"/>
</dbReference>
<reference evidence="2" key="1">
    <citation type="submission" date="2020-03" db="EMBL/GenBank/DDBJ databases">
        <title>The deep terrestrial virosphere.</title>
        <authorList>
            <person name="Holmfeldt K."/>
            <person name="Nilsson E."/>
            <person name="Simone D."/>
            <person name="Lopez-Fernandez M."/>
            <person name="Wu X."/>
            <person name="de Brujin I."/>
            <person name="Lundin D."/>
            <person name="Andersson A."/>
            <person name="Bertilsson S."/>
            <person name="Dopson M."/>
        </authorList>
    </citation>
    <scope>NUCLEOTIDE SEQUENCE</scope>
    <source>
        <strain evidence="2">MM415B04050</strain>
    </source>
</reference>
<protein>
    <submittedName>
        <fullName evidence="2">Putative DNA polymerase</fullName>
    </submittedName>
</protein>
<dbReference type="Pfam" id="PF10108">
    <property type="entry name" value="DNA_pol_B_exo2"/>
    <property type="match status" value="1"/>
</dbReference>
<organism evidence="2">
    <name type="scientific">viral metagenome</name>
    <dbReference type="NCBI Taxonomy" id="1070528"/>
    <lineage>
        <taxon>unclassified sequences</taxon>
        <taxon>metagenomes</taxon>
        <taxon>organismal metagenomes</taxon>
    </lineage>
</organism>
<name>A0A6M3LHM7_9ZZZZ</name>
<dbReference type="EMBL" id="MT143192">
    <property type="protein sequence ID" value="QJA93973.1"/>
    <property type="molecule type" value="Genomic_DNA"/>
</dbReference>
<dbReference type="InterPro" id="IPR019288">
    <property type="entry name" value="3'-5'_exonuclease_PolB-like"/>
</dbReference>
<dbReference type="InterPro" id="IPR012337">
    <property type="entry name" value="RNaseH-like_sf"/>
</dbReference>
<accession>A0A6M3LHM7</accession>
<proteinExistence type="predicted"/>
<evidence type="ECO:0000313" key="2">
    <source>
        <dbReference type="EMBL" id="QJA93973.1"/>
    </source>
</evidence>
<evidence type="ECO:0000259" key="1">
    <source>
        <dbReference type="Pfam" id="PF10108"/>
    </source>
</evidence>